<dbReference type="Proteomes" id="UP001059663">
    <property type="component" value="Chromosome"/>
</dbReference>
<sequence>MTSNRLRLERFVRRRFHRIPNPRQFDERWQVRPCAPGDGNIDSSGIHISEAEQRQHGLAVQVRALTSAQERLSTSTLSSTDTGSASPPKPAPAMTTVSTRSPMVAGSGDPVD</sequence>
<proteinExistence type="predicted"/>
<evidence type="ECO:0000313" key="2">
    <source>
        <dbReference type="Proteomes" id="UP001059663"/>
    </source>
</evidence>
<protein>
    <submittedName>
        <fullName evidence="1">Uncharacterized protein</fullName>
    </submittedName>
</protein>
<reference evidence="1" key="1">
    <citation type="submission" date="2021-11" db="EMBL/GenBank/DDBJ databases">
        <title>Study of the species diversity of bacterial strains isolated from a unique natural object - Shulgan-Tash cave (Bashkiria).</title>
        <authorList>
            <person name="Sazanova A.L."/>
            <person name="Chirak E.R."/>
            <person name="Safronova V.I."/>
        </authorList>
    </citation>
    <scope>NUCLEOTIDE SEQUENCE</scope>
    <source>
        <strain evidence="1">P1</strain>
    </source>
</reference>
<name>A0AC61U5Y9_9MICO</name>
<organism evidence="1 2">
    <name type="scientific">Janibacter limosus</name>
    <dbReference type="NCBI Taxonomy" id="53458"/>
    <lineage>
        <taxon>Bacteria</taxon>
        <taxon>Bacillati</taxon>
        <taxon>Actinomycetota</taxon>
        <taxon>Actinomycetes</taxon>
        <taxon>Micrococcales</taxon>
        <taxon>Intrasporangiaceae</taxon>
        <taxon>Janibacter</taxon>
    </lineage>
</organism>
<dbReference type="EMBL" id="CP087977">
    <property type="protein sequence ID" value="UUZ45452.1"/>
    <property type="molecule type" value="Genomic_DNA"/>
</dbReference>
<gene>
    <name evidence="1" type="ORF">LP422_04775</name>
</gene>
<accession>A0AC61U5Y9</accession>
<evidence type="ECO:0000313" key="1">
    <source>
        <dbReference type="EMBL" id="UUZ45452.1"/>
    </source>
</evidence>